<evidence type="ECO:0000313" key="4">
    <source>
        <dbReference type="Proteomes" id="UP000039865"/>
    </source>
</evidence>
<dbReference type="OrthoDB" id="26371at2759"/>
<dbReference type="SUPFAM" id="SSF47923">
    <property type="entry name" value="Ypt/Rab-GAP domain of gyp1p"/>
    <property type="match status" value="2"/>
</dbReference>
<dbReference type="Proteomes" id="UP000039865">
    <property type="component" value="Unassembled WGS sequence"/>
</dbReference>
<name>A0A078AA40_STYLE</name>
<evidence type="ECO:0000259" key="2">
    <source>
        <dbReference type="PROSITE" id="PS50086"/>
    </source>
</evidence>
<evidence type="ECO:0000313" key="3">
    <source>
        <dbReference type="EMBL" id="CDW79140.1"/>
    </source>
</evidence>
<dbReference type="InterPro" id="IPR000195">
    <property type="entry name" value="Rab-GAP-TBC_dom"/>
</dbReference>
<dbReference type="Gene3D" id="1.10.8.270">
    <property type="entry name" value="putative rabgap domain of human tbc1 domain family member 14 like domains"/>
    <property type="match status" value="1"/>
</dbReference>
<accession>A0A078AA40</accession>
<dbReference type="PANTHER" id="PTHR22957:SF26">
    <property type="entry name" value="LD44506P"/>
    <property type="match status" value="1"/>
</dbReference>
<dbReference type="PROSITE" id="PS50086">
    <property type="entry name" value="TBC_RABGAP"/>
    <property type="match status" value="1"/>
</dbReference>
<organism evidence="3 4">
    <name type="scientific">Stylonychia lemnae</name>
    <name type="common">Ciliate</name>
    <dbReference type="NCBI Taxonomy" id="5949"/>
    <lineage>
        <taxon>Eukaryota</taxon>
        <taxon>Sar</taxon>
        <taxon>Alveolata</taxon>
        <taxon>Ciliophora</taxon>
        <taxon>Intramacronucleata</taxon>
        <taxon>Spirotrichea</taxon>
        <taxon>Stichotrichia</taxon>
        <taxon>Sporadotrichida</taxon>
        <taxon>Oxytrichidae</taxon>
        <taxon>Stylonychinae</taxon>
        <taxon>Stylonychia</taxon>
    </lineage>
</organism>
<dbReference type="EMBL" id="CCKQ01007731">
    <property type="protein sequence ID" value="CDW79140.1"/>
    <property type="molecule type" value="Genomic_DNA"/>
</dbReference>
<dbReference type="OMA" id="SCYNIFN"/>
<dbReference type="PANTHER" id="PTHR22957">
    <property type="entry name" value="TBC1 DOMAIN FAMILY MEMBER GTPASE-ACTIVATING PROTEIN"/>
    <property type="match status" value="1"/>
</dbReference>
<protein>
    <submittedName>
        <fullName evidence="3">Tbc domain containing protein</fullName>
    </submittedName>
</protein>
<feature type="region of interest" description="Disordered" evidence="1">
    <location>
        <begin position="1"/>
        <end position="50"/>
    </location>
</feature>
<dbReference type="GO" id="GO:0005096">
    <property type="term" value="F:GTPase activator activity"/>
    <property type="evidence" value="ECO:0007669"/>
    <property type="project" value="TreeGrafter"/>
</dbReference>
<dbReference type="AlphaFoldDB" id="A0A078AA40"/>
<evidence type="ECO:0000256" key="1">
    <source>
        <dbReference type="SAM" id="MobiDB-lite"/>
    </source>
</evidence>
<dbReference type="InterPro" id="IPR035969">
    <property type="entry name" value="Rab-GAP_TBC_sf"/>
</dbReference>
<gene>
    <name evidence="3" type="primary">Contig8241.g8785</name>
    <name evidence="3" type="ORF">STYLEM_8126</name>
</gene>
<feature type="domain" description="Rab-GAP TBC" evidence="2">
    <location>
        <begin position="90"/>
        <end position="334"/>
    </location>
</feature>
<reference evidence="3 4" key="1">
    <citation type="submission" date="2014-06" db="EMBL/GenBank/DDBJ databases">
        <authorList>
            <person name="Swart Estienne"/>
        </authorList>
    </citation>
    <scope>NUCLEOTIDE SEQUENCE [LARGE SCALE GENOMIC DNA]</scope>
    <source>
        <strain evidence="3 4">130c</strain>
    </source>
</reference>
<dbReference type="SMART" id="SM00164">
    <property type="entry name" value="TBC"/>
    <property type="match status" value="1"/>
</dbReference>
<feature type="compositionally biased region" description="Basic and acidic residues" evidence="1">
    <location>
        <begin position="10"/>
        <end position="50"/>
    </location>
</feature>
<dbReference type="Pfam" id="PF00566">
    <property type="entry name" value="RabGAP-TBC"/>
    <property type="match status" value="1"/>
</dbReference>
<dbReference type="InParanoid" id="A0A078AA40"/>
<dbReference type="Gene3D" id="1.10.10.750">
    <property type="entry name" value="Ypt/Rab-GAP domain of gyp1p, domain 1"/>
    <property type="match status" value="1"/>
</dbReference>
<dbReference type="FunCoup" id="A0A078AA40">
    <property type="interactions" value="499"/>
</dbReference>
<keyword evidence="4" id="KW-1185">Reference proteome</keyword>
<sequence>MKKLFNFIKNRKDDSQFDEEQKHGEEDKQYDEDSTKDKDSHSDENSREAKLEEIKRSQLDKKIKKFQNVLSQKIIDLDQLKTLSWNGIPSTNASFRCDTWRLLLDYQPNDQEIVSETIKRKREEYTDMIEHYFGLIGFDSVQELLSKKEMSQYEQKAMKQIKIDVYRTQPEYKIFATSQVQVMLIRILFSWTMRHPASGYVQGINDLAAPLILVFLTEHINHPNQDNIYEINEKEIEEIDPELLIQVEADTFWCLSKLVDDIQDNYTELQPGVHKILNKMKKLIEQKDAEALEHLNQLDINFMDFAYRWVSCYLTREFNTIQTIRLWDTYFAEDEGFSQFHCYVCAALFLQFSKDLKNLAFQEAMLFLQNLPTSKWNDDDLNILIAKSYEMKQLYHYNTHLYQN</sequence>
<proteinExistence type="predicted"/>
<dbReference type="Gene3D" id="1.10.472.80">
    <property type="entry name" value="Ypt/Rab-GAP domain of gyp1p, domain 3"/>
    <property type="match status" value="1"/>
</dbReference>